<reference evidence="1 2" key="1">
    <citation type="journal article" date="2018" name="Nat. Genet.">
        <title>The Rosa genome provides new insights in the design of modern roses.</title>
        <authorList>
            <person name="Bendahmane M."/>
        </authorList>
    </citation>
    <scope>NUCLEOTIDE SEQUENCE [LARGE SCALE GENOMIC DNA]</scope>
    <source>
        <strain evidence="2">cv. Old Blush</strain>
    </source>
</reference>
<evidence type="ECO:0000313" key="2">
    <source>
        <dbReference type="Proteomes" id="UP000238479"/>
    </source>
</evidence>
<name>A0A2P6S5B9_ROSCH</name>
<dbReference type="AlphaFoldDB" id="A0A2P6S5B9"/>
<organism evidence="1 2">
    <name type="scientific">Rosa chinensis</name>
    <name type="common">China rose</name>
    <dbReference type="NCBI Taxonomy" id="74649"/>
    <lineage>
        <taxon>Eukaryota</taxon>
        <taxon>Viridiplantae</taxon>
        <taxon>Streptophyta</taxon>
        <taxon>Embryophyta</taxon>
        <taxon>Tracheophyta</taxon>
        <taxon>Spermatophyta</taxon>
        <taxon>Magnoliopsida</taxon>
        <taxon>eudicotyledons</taxon>
        <taxon>Gunneridae</taxon>
        <taxon>Pentapetalae</taxon>
        <taxon>rosids</taxon>
        <taxon>fabids</taxon>
        <taxon>Rosales</taxon>
        <taxon>Rosaceae</taxon>
        <taxon>Rosoideae</taxon>
        <taxon>Rosoideae incertae sedis</taxon>
        <taxon>Rosa</taxon>
    </lineage>
</organism>
<dbReference type="EMBL" id="PDCK01000040">
    <property type="protein sequence ID" value="PRQ53864.1"/>
    <property type="molecule type" value="Genomic_DNA"/>
</dbReference>
<dbReference type="Proteomes" id="UP000238479">
    <property type="component" value="Chromosome 2"/>
</dbReference>
<proteinExistence type="predicted"/>
<dbReference type="Gramene" id="PRQ53864">
    <property type="protein sequence ID" value="PRQ53864"/>
    <property type="gene ID" value="RchiOBHm_Chr2g0171211"/>
</dbReference>
<keyword evidence="2" id="KW-1185">Reference proteome</keyword>
<accession>A0A2P6S5B9</accession>
<protein>
    <submittedName>
        <fullName evidence="1">Uncharacterized protein</fullName>
    </submittedName>
</protein>
<gene>
    <name evidence="1" type="ORF">RchiOBHm_Chr2g0171211</name>
</gene>
<comment type="caution">
    <text evidence="1">The sequence shown here is derived from an EMBL/GenBank/DDBJ whole genome shotgun (WGS) entry which is preliminary data.</text>
</comment>
<sequence>MPEPDSQLVCISRPRPKMAIDNRRHTKNMEFGKPINPTFKLNIQQSNNNEKFTYFEFTVKADLQLLYICIQNIKS</sequence>
<evidence type="ECO:0000313" key="1">
    <source>
        <dbReference type="EMBL" id="PRQ53864.1"/>
    </source>
</evidence>